<gene>
    <name evidence="1" type="ordered locus">LHK_01198</name>
</gene>
<evidence type="ECO:0000313" key="1">
    <source>
        <dbReference type="EMBL" id="ACO74189.1"/>
    </source>
</evidence>
<proteinExistence type="predicted"/>
<dbReference type="KEGG" id="lhk:LHK_01198"/>
<sequence>MPQPLGSWRWHDGADGSGSYLARADLAAALLDLLLTGEGVRQVRCISAA</sequence>
<evidence type="ECO:0000313" key="2">
    <source>
        <dbReference type="Proteomes" id="UP000002010"/>
    </source>
</evidence>
<dbReference type="STRING" id="557598.LHK_01198"/>
<dbReference type="Proteomes" id="UP000002010">
    <property type="component" value="Chromosome"/>
</dbReference>
<dbReference type="HOGENOM" id="CLU_3137156_0_0_4"/>
<organism evidence="1 2">
    <name type="scientific">Laribacter hongkongensis (strain HLHK9)</name>
    <dbReference type="NCBI Taxonomy" id="557598"/>
    <lineage>
        <taxon>Bacteria</taxon>
        <taxon>Pseudomonadati</taxon>
        <taxon>Pseudomonadota</taxon>
        <taxon>Betaproteobacteria</taxon>
        <taxon>Neisseriales</taxon>
        <taxon>Aquaspirillaceae</taxon>
        <taxon>Laribacter</taxon>
    </lineage>
</organism>
<protein>
    <submittedName>
        <fullName evidence="1">Uncharacterized protein</fullName>
    </submittedName>
</protein>
<dbReference type="EMBL" id="CP001154">
    <property type="protein sequence ID" value="ACO74189.1"/>
    <property type="molecule type" value="Genomic_DNA"/>
</dbReference>
<reference evidence="1 2" key="1">
    <citation type="journal article" date="2009" name="PLoS Genet.">
        <title>The complete genome and proteome of Laribacter hongkongensis reveal potential mechanisms for adaptations to different temperatures and habitats.</title>
        <authorList>
            <person name="Woo P.C."/>
            <person name="Lau S.K."/>
            <person name="Tse H."/>
            <person name="Teng J.L."/>
            <person name="Curreem S.O."/>
            <person name="Tsang A.K."/>
            <person name="Fan R.Y."/>
            <person name="Wong G.K."/>
            <person name="Huang Y."/>
            <person name="Loman N.J."/>
            <person name="Snyder L.A."/>
            <person name="Cai J.J."/>
            <person name="Huang J.D."/>
            <person name="Mak W."/>
            <person name="Pallen M.J."/>
            <person name="Lok S."/>
            <person name="Yuen K.Y."/>
        </authorList>
    </citation>
    <scope>NUCLEOTIDE SEQUENCE [LARGE SCALE GENOMIC DNA]</scope>
    <source>
        <strain evidence="1 2">HLHK9</strain>
    </source>
</reference>
<keyword evidence="2" id="KW-1185">Reference proteome</keyword>
<dbReference type="AlphaFoldDB" id="C1D6T2"/>
<accession>C1D6T2</accession>
<dbReference type="RefSeq" id="WP_012696676.1">
    <property type="nucleotide sequence ID" value="NC_012559.1"/>
</dbReference>
<name>C1D6T2_LARHH</name>